<dbReference type="RefSeq" id="XP_002679580.1">
    <property type="nucleotide sequence ID" value="XM_002679534.1"/>
</dbReference>
<evidence type="ECO:0000313" key="2">
    <source>
        <dbReference type="EMBL" id="EFC46836.1"/>
    </source>
</evidence>
<dbReference type="EMBL" id="GG738857">
    <property type="protein sequence ID" value="EFC46836.1"/>
    <property type="molecule type" value="Genomic_DNA"/>
</dbReference>
<reference evidence="2 3" key="1">
    <citation type="journal article" date="2010" name="Cell">
        <title>The genome of Naegleria gruberi illuminates early eukaryotic versatility.</title>
        <authorList>
            <person name="Fritz-Laylin L.K."/>
            <person name="Prochnik S.E."/>
            <person name="Ginger M.L."/>
            <person name="Dacks J.B."/>
            <person name="Carpenter M.L."/>
            <person name="Field M.C."/>
            <person name="Kuo A."/>
            <person name="Paredez A."/>
            <person name="Chapman J."/>
            <person name="Pham J."/>
            <person name="Shu S."/>
            <person name="Neupane R."/>
            <person name="Cipriano M."/>
            <person name="Mancuso J."/>
            <person name="Tu H."/>
            <person name="Salamov A."/>
            <person name="Lindquist E."/>
            <person name="Shapiro H."/>
            <person name="Lucas S."/>
            <person name="Grigoriev I.V."/>
            <person name="Cande W.Z."/>
            <person name="Fulton C."/>
            <person name="Rokhsar D.S."/>
            <person name="Dawson S.C."/>
        </authorList>
    </citation>
    <scope>NUCLEOTIDE SEQUENCE [LARGE SCALE GENOMIC DNA]</scope>
    <source>
        <strain evidence="2 3">NEG-M</strain>
    </source>
</reference>
<feature type="compositionally biased region" description="Polar residues" evidence="1">
    <location>
        <begin position="1"/>
        <end position="17"/>
    </location>
</feature>
<dbReference type="Gene3D" id="1.20.1280.50">
    <property type="match status" value="1"/>
</dbReference>
<dbReference type="InParanoid" id="D2V8P4"/>
<proteinExistence type="predicted"/>
<evidence type="ECO:0000313" key="3">
    <source>
        <dbReference type="Proteomes" id="UP000006671"/>
    </source>
</evidence>
<dbReference type="Gene3D" id="2.30.320.10">
    <property type="entry name" value="YwqG-like"/>
    <property type="match status" value="1"/>
</dbReference>
<organism evidence="3">
    <name type="scientific">Naegleria gruberi</name>
    <name type="common">Amoeba</name>
    <dbReference type="NCBI Taxonomy" id="5762"/>
    <lineage>
        <taxon>Eukaryota</taxon>
        <taxon>Discoba</taxon>
        <taxon>Heterolobosea</taxon>
        <taxon>Tetramitia</taxon>
        <taxon>Eutetramitia</taxon>
        <taxon>Vahlkampfiidae</taxon>
        <taxon>Naegleria</taxon>
    </lineage>
</organism>
<accession>D2V8P4</accession>
<feature type="region of interest" description="Disordered" evidence="1">
    <location>
        <begin position="1"/>
        <end position="26"/>
    </location>
</feature>
<dbReference type="GeneID" id="8848855"/>
<dbReference type="KEGG" id="ngr:NAEGRDRAFT_79021"/>
<dbReference type="Pfam" id="PF09234">
    <property type="entry name" value="DUF1963"/>
    <property type="match status" value="1"/>
</dbReference>
<keyword evidence="3" id="KW-1185">Reference proteome</keyword>
<dbReference type="AlphaFoldDB" id="D2V8P4"/>
<dbReference type="InterPro" id="IPR036047">
    <property type="entry name" value="F-box-like_dom_sf"/>
</dbReference>
<dbReference type="InterPro" id="IPR015315">
    <property type="entry name" value="DUF1963"/>
</dbReference>
<dbReference type="OrthoDB" id="10668656at2759"/>
<dbReference type="VEuPathDB" id="AmoebaDB:NAEGRDRAFT_79021"/>
<gene>
    <name evidence="2" type="ORF">NAEGRDRAFT_79021</name>
</gene>
<sequence length="433" mass="49795">MSKRSVNNSTLVGSTENPNKKMKESTRQLLQDIPPEVLVGELFIFNEGCELIKMRRVCKGWKSMIDNQVNWKDVVKNRLNFLPIDVPECLLETFPSENAFWKEYFICKIAYGKYSTVHECRQKGHVNILKAFSENAKDYQNLTFSVESITQGYCEKLHPKFKIIKNDIDEEYEEEEEETEEEKEVVTPESLYWKVPLESVTSGYSIGNGDDLIAVGESKIGGWPDLPKNYQWPTLFDKKWMFGCQINIKHLSYYDRTGSLLPKDNGMLYFFCDPNGGGNGSYCAPKRSSSQPVLYITENQIKEMGGLERQEGNRTYCNAAKMKFHSVPHQPRMTERGKVPNTLKIEEFSTPFDDKFTFFSLFSSMDFDSDIEIIDEDVNDDPVDYSSQSNLLVIYSGEQELRSGDQYLWEWGIPKQLIGKHEFFGCAVTSGDP</sequence>
<name>D2V8P4_NAEGR</name>
<protein>
    <submittedName>
        <fullName evidence="2">Uncharacterized protein</fullName>
    </submittedName>
</protein>
<evidence type="ECO:0000256" key="1">
    <source>
        <dbReference type="SAM" id="MobiDB-lite"/>
    </source>
</evidence>
<dbReference type="SUPFAM" id="SSF103032">
    <property type="entry name" value="Hypothetical protein YwqG"/>
    <property type="match status" value="1"/>
</dbReference>
<dbReference type="InterPro" id="IPR035948">
    <property type="entry name" value="YwqG-like_sf"/>
</dbReference>
<dbReference type="SUPFAM" id="SSF81383">
    <property type="entry name" value="F-box domain"/>
    <property type="match status" value="1"/>
</dbReference>
<dbReference type="Proteomes" id="UP000006671">
    <property type="component" value="Unassembled WGS sequence"/>
</dbReference>